<evidence type="ECO:0000256" key="1">
    <source>
        <dbReference type="ARBA" id="ARBA00008520"/>
    </source>
</evidence>
<dbReference type="AlphaFoldDB" id="A0A545TK78"/>
<dbReference type="GO" id="GO:0030288">
    <property type="term" value="C:outer membrane-bounded periplasmic space"/>
    <property type="evidence" value="ECO:0007669"/>
    <property type="project" value="TreeGrafter"/>
</dbReference>
<dbReference type="PANTHER" id="PTHR30006:SF15">
    <property type="entry name" value="IRON-UTILIZATION PERIPLASMIC PROTEIN"/>
    <property type="match status" value="1"/>
</dbReference>
<comment type="similarity">
    <text evidence="1">Belongs to the bacterial solute-binding protein 1 family.</text>
</comment>
<dbReference type="InterPro" id="IPR006059">
    <property type="entry name" value="SBP"/>
</dbReference>
<evidence type="ECO:0000313" key="5">
    <source>
        <dbReference type="Proteomes" id="UP000319732"/>
    </source>
</evidence>
<evidence type="ECO:0000313" key="4">
    <source>
        <dbReference type="EMBL" id="TQV77623.1"/>
    </source>
</evidence>
<reference evidence="4 5" key="1">
    <citation type="submission" date="2019-06" db="EMBL/GenBank/DDBJ databases">
        <title>Whole genome sequence for Cellvibrionaceae sp. R142.</title>
        <authorList>
            <person name="Wang G."/>
        </authorList>
    </citation>
    <scope>NUCLEOTIDE SEQUENCE [LARGE SCALE GENOMIC DNA]</scope>
    <source>
        <strain evidence="4 5">R142</strain>
    </source>
</reference>
<sequence>MFAYENKNTYHLCFSRRRPGVATYCFEVRGPWVIYRVGKILLVGAVVWLAAACSDKRSPPEGDTGQAATTLVTVYSARKEHLIKPMFDRYTANTGVEIRYITDKEGPLLARLEAEGETTPADMLITVDAGNLWQATERGVLRQVDSPALAANIPQHLRAADNTWFGLSVRARTIVYSTERVDPQQLSTYEDLTAEPWRGRLCLRTSKKVYNQSLVATMINTLGEEATEAVVAGWVANLATDPYSSDTKVMEAMAAGQCDVSIVNTYYFGRLKKENPQLPLALFWPNQDGRGVHINVSGAGITKHAKQPAAAVALLEWLSSAEAQGKFAELNQEYPANPAVAPSAEVASWGEFKADDVNVEAAGRLQAAAVKLMDRAQYR</sequence>
<dbReference type="Proteomes" id="UP000319732">
    <property type="component" value="Unassembled WGS sequence"/>
</dbReference>
<accession>A0A545TK78</accession>
<dbReference type="Pfam" id="PF13416">
    <property type="entry name" value="SBP_bac_8"/>
    <property type="match status" value="1"/>
</dbReference>
<proteinExistence type="inferred from homology"/>
<dbReference type="GO" id="GO:0046872">
    <property type="term" value="F:metal ion binding"/>
    <property type="evidence" value="ECO:0007669"/>
    <property type="project" value="UniProtKB-KW"/>
</dbReference>
<keyword evidence="2" id="KW-0732">Signal</keyword>
<dbReference type="InterPro" id="IPR026045">
    <property type="entry name" value="Ferric-bd"/>
</dbReference>
<keyword evidence="3" id="KW-0479">Metal-binding</keyword>
<keyword evidence="3" id="KW-0408">Iron</keyword>
<dbReference type="PIRSF" id="PIRSF002825">
    <property type="entry name" value="CfbpA"/>
    <property type="match status" value="1"/>
</dbReference>
<dbReference type="SUPFAM" id="SSF53850">
    <property type="entry name" value="Periplasmic binding protein-like II"/>
    <property type="match status" value="1"/>
</dbReference>
<keyword evidence="5" id="KW-1185">Reference proteome</keyword>
<comment type="caution">
    <text evidence="4">The sequence shown here is derived from an EMBL/GenBank/DDBJ whole genome shotgun (WGS) entry which is preliminary data.</text>
</comment>
<evidence type="ECO:0000256" key="2">
    <source>
        <dbReference type="ARBA" id="ARBA00022729"/>
    </source>
</evidence>
<dbReference type="Gene3D" id="3.40.190.10">
    <property type="entry name" value="Periplasmic binding protein-like II"/>
    <property type="match status" value="2"/>
</dbReference>
<gene>
    <name evidence="4" type="ORF">FKG94_14850</name>
</gene>
<protein>
    <submittedName>
        <fullName evidence="4">Extracellular solute-binding protein</fullName>
    </submittedName>
</protein>
<organism evidence="4 5">
    <name type="scientific">Exilibacterium tricleocarpae</name>
    <dbReference type="NCBI Taxonomy" id="2591008"/>
    <lineage>
        <taxon>Bacteria</taxon>
        <taxon>Pseudomonadati</taxon>
        <taxon>Pseudomonadota</taxon>
        <taxon>Gammaproteobacteria</taxon>
        <taxon>Cellvibrionales</taxon>
        <taxon>Cellvibrionaceae</taxon>
        <taxon>Exilibacterium</taxon>
    </lineage>
</organism>
<name>A0A545TK78_9GAMM</name>
<evidence type="ECO:0000256" key="3">
    <source>
        <dbReference type="PIRSR" id="PIRSR002825-1"/>
    </source>
</evidence>
<dbReference type="EMBL" id="VHSG01000014">
    <property type="protein sequence ID" value="TQV77623.1"/>
    <property type="molecule type" value="Genomic_DNA"/>
</dbReference>
<feature type="binding site" evidence="3">
    <location>
        <position position="267"/>
    </location>
    <ligand>
        <name>Fe cation</name>
        <dbReference type="ChEBI" id="CHEBI:24875"/>
    </ligand>
</feature>
<dbReference type="PANTHER" id="PTHR30006">
    <property type="entry name" value="THIAMINE-BINDING PERIPLASMIC PROTEIN-RELATED"/>
    <property type="match status" value="1"/>
</dbReference>
<feature type="binding site" evidence="3">
    <location>
        <position position="266"/>
    </location>
    <ligand>
        <name>Fe cation</name>
        <dbReference type="ChEBI" id="CHEBI:24875"/>
    </ligand>
</feature>
<dbReference type="OrthoDB" id="9769567at2"/>